<dbReference type="Gene3D" id="1.20.1640.10">
    <property type="entry name" value="Multidrug efflux transporter AcrB transmembrane domain"/>
    <property type="match status" value="2"/>
</dbReference>
<protein>
    <submittedName>
        <fullName evidence="10">MMPL family transporter</fullName>
    </submittedName>
</protein>
<evidence type="ECO:0000313" key="10">
    <source>
        <dbReference type="EMBL" id="NUV31901.1"/>
    </source>
</evidence>
<keyword evidence="5 8" id="KW-1133">Transmembrane helix</keyword>
<comment type="similarity">
    <text evidence="2">Belongs to the resistance-nodulation-cell division (RND) (TC 2.A.6) family. MmpL subfamily.</text>
</comment>
<feature type="region of interest" description="Disordered" evidence="7">
    <location>
        <begin position="1"/>
        <end position="21"/>
    </location>
</feature>
<evidence type="ECO:0000256" key="1">
    <source>
        <dbReference type="ARBA" id="ARBA00004651"/>
    </source>
</evidence>
<dbReference type="GO" id="GO:0005886">
    <property type="term" value="C:plasma membrane"/>
    <property type="evidence" value="ECO:0007669"/>
    <property type="project" value="UniProtKB-SubCell"/>
</dbReference>
<evidence type="ECO:0000256" key="2">
    <source>
        <dbReference type="ARBA" id="ARBA00010157"/>
    </source>
</evidence>
<feature type="transmembrane region" description="Helical" evidence="8">
    <location>
        <begin position="568"/>
        <end position="587"/>
    </location>
</feature>
<evidence type="ECO:0000256" key="4">
    <source>
        <dbReference type="ARBA" id="ARBA00022692"/>
    </source>
</evidence>
<feature type="transmembrane region" description="Helical" evidence="8">
    <location>
        <begin position="245"/>
        <end position="265"/>
    </location>
</feature>
<feature type="transmembrane region" description="Helical" evidence="8">
    <location>
        <begin position="599"/>
        <end position="621"/>
    </location>
</feature>
<feature type="transmembrane region" description="Helical" evidence="8">
    <location>
        <begin position="676"/>
        <end position="698"/>
    </location>
</feature>
<feature type="transmembrane region" description="Helical" evidence="8">
    <location>
        <begin position="642"/>
        <end position="664"/>
    </location>
</feature>
<accession>A0A7Y6F4W1</accession>
<dbReference type="PROSITE" id="PS50156">
    <property type="entry name" value="SSD"/>
    <property type="match status" value="1"/>
</dbReference>
<feature type="transmembrane region" description="Helical" evidence="8">
    <location>
        <begin position="192"/>
        <end position="211"/>
    </location>
</feature>
<feature type="compositionally biased region" description="Low complexity" evidence="7">
    <location>
        <begin position="1"/>
        <end position="13"/>
    </location>
</feature>
<keyword evidence="6 8" id="KW-0472">Membrane</keyword>
<comment type="subcellular location">
    <subcellularLocation>
        <location evidence="1">Cell membrane</location>
        <topology evidence="1">Multi-pass membrane protein</topology>
    </subcellularLocation>
</comment>
<dbReference type="PANTHER" id="PTHR33406:SF11">
    <property type="entry name" value="MEMBRANE PROTEIN SCO6666-RELATED"/>
    <property type="match status" value="1"/>
</dbReference>
<evidence type="ECO:0000256" key="7">
    <source>
        <dbReference type="SAM" id="MobiDB-lite"/>
    </source>
</evidence>
<evidence type="ECO:0000256" key="5">
    <source>
        <dbReference type="ARBA" id="ARBA00022989"/>
    </source>
</evidence>
<feature type="transmembrane region" description="Helical" evidence="8">
    <location>
        <begin position="387"/>
        <end position="409"/>
    </location>
</feature>
<dbReference type="InterPro" id="IPR000731">
    <property type="entry name" value="SSD"/>
</dbReference>
<dbReference type="Proteomes" id="UP000540128">
    <property type="component" value="Unassembled WGS sequence"/>
</dbReference>
<evidence type="ECO:0000256" key="6">
    <source>
        <dbReference type="ARBA" id="ARBA00023136"/>
    </source>
</evidence>
<evidence type="ECO:0000259" key="9">
    <source>
        <dbReference type="PROSITE" id="PS50156"/>
    </source>
</evidence>
<dbReference type="EMBL" id="JAANNT010000034">
    <property type="protein sequence ID" value="NUV31901.1"/>
    <property type="molecule type" value="Genomic_DNA"/>
</dbReference>
<dbReference type="PANTHER" id="PTHR33406">
    <property type="entry name" value="MEMBRANE PROTEIN MJ1562-RELATED"/>
    <property type="match status" value="1"/>
</dbReference>
<comment type="caution">
    <text evidence="10">The sequence shown here is derived from an EMBL/GenBank/DDBJ whole genome shotgun (WGS) entry which is preliminary data.</text>
</comment>
<sequence>MARTEAAPSSSTATPPPGRLGRIAAGSMRHRKTALLLWLVLVAVLTAGAQVAGDGYRNDHTLPGTDSQAAADLLAAHGVEPEGRTARVLLKNADGLDADRDRITALLDQVKGLPSVDSVQAPWSEGGAVSRDGTIGYATVALDDGGDPLAAEDLTRLLDTVREAGGDGLVTAVGGEATRGAEEAGGGAAEGAGMLAALVILVLFFGSLVAAAVPLVTAVFAVGGALGLIGLAAHLFTVADFTPPVMMLVGLGVGVDYALLIFHRYRTELLAGADRHHAAVRAMEVAGRTVLFAGCTVIIALLGLVVLGLGALQGVALAVALTVLVTMAASVTLLPALLALAGARIERQIRAREAERRARRGEGGADPADGGRWAALATAVGRRPLPVLLAGVAVLVALSAPVLGMRLGFADAGTDQAGSSSRTAYDLTAEGFGPGFNGPLVVVAEGGDAAPGKELATALGGAEGVAAVQGPFPAGDGAVATVLAFPEAGPQDEATAQLVRDLRAEVLAPLADETGARYLVGGPTAAALDFADSVSARMPLFVAVVVGLSTLLLLAVFRSLLVPLKAAVLNLLSISAALGVITLVFQNGWFGASSGPVEAFIPVMVFAIVFGLSMDYEVFLVSRMREAWLRTGDARLAVGEGLAATGKVITAAAAIMIVVFAAFVLSPSRMLQQFGLALAVAVLLDAVVIRCLIVPAVMRLLGARAWWLPGPLALARVLPRSGAGAG</sequence>
<dbReference type="SUPFAM" id="SSF82866">
    <property type="entry name" value="Multidrug efflux transporter AcrB transmembrane domain"/>
    <property type="match status" value="2"/>
</dbReference>
<feature type="transmembrane region" description="Helical" evidence="8">
    <location>
        <begin position="285"/>
        <end position="309"/>
    </location>
</feature>
<dbReference type="InterPro" id="IPR050545">
    <property type="entry name" value="Mycobact_MmpL"/>
</dbReference>
<feature type="transmembrane region" description="Helical" evidence="8">
    <location>
        <begin position="218"/>
        <end position="239"/>
    </location>
</feature>
<dbReference type="RefSeq" id="WP_175458019.1">
    <property type="nucleotide sequence ID" value="NZ_JAANNT010000034.1"/>
</dbReference>
<keyword evidence="4 8" id="KW-0812">Transmembrane</keyword>
<dbReference type="Pfam" id="PF03176">
    <property type="entry name" value="MMPL"/>
    <property type="match status" value="2"/>
</dbReference>
<organism evidence="10 11">
    <name type="scientific">Streptomyces odorifer</name>
    <dbReference type="NCBI Taxonomy" id="53450"/>
    <lineage>
        <taxon>Bacteria</taxon>
        <taxon>Bacillati</taxon>
        <taxon>Actinomycetota</taxon>
        <taxon>Actinomycetes</taxon>
        <taxon>Kitasatosporales</taxon>
        <taxon>Streptomycetaceae</taxon>
        <taxon>Streptomyces</taxon>
        <taxon>Streptomyces albidoflavus group</taxon>
    </lineage>
</organism>
<keyword evidence="3" id="KW-1003">Cell membrane</keyword>
<dbReference type="InterPro" id="IPR004869">
    <property type="entry name" value="MMPL_dom"/>
</dbReference>
<feature type="transmembrane region" description="Helical" evidence="8">
    <location>
        <begin position="315"/>
        <end position="340"/>
    </location>
</feature>
<dbReference type="AlphaFoldDB" id="A0A7Y6F4W1"/>
<evidence type="ECO:0000313" key="11">
    <source>
        <dbReference type="Proteomes" id="UP000540128"/>
    </source>
</evidence>
<proteinExistence type="inferred from homology"/>
<reference evidence="10 11" key="1">
    <citation type="submission" date="2020-03" db="EMBL/GenBank/DDBJ databases">
        <title>Complete genome sequence of sixteen Streptomyces strains facilitates identification of candidate genes involved in plant growth-promotion in grain legumes and cereals.</title>
        <authorList>
            <person name="Gopalakrishnan S."/>
            <person name="Thakur V."/>
            <person name="Saxena R."/>
            <person name="Vadlamudi S."/>
            <person name="Purohit S."/>
            <person name="Kumar V."/>
            <person name="Rathore A."/>
            <person name="Chitikineni A."/>
            <person name="Varshney R.K."/>
        </authorList>
    </citation>
    <scope>NUCLEOTIDE SEQUENCE [LARGE SCALE GENOMIC DNA]</scope>
    <source>
        <strain evidence="10 11">KAI-180</strain>
    </source>
</reference>
<feature type="domain" description="SSD" evidence="9">
    <location>
        <begin position="209"/>
        <end position="340"/>
    </location>
</feature>
<evidence type="ECO:0000256" key="3">
    <source>
        <dbReference type="ARBA" id="ARBA00022475"/>
    </source>
</evidence>
<evidence type="ECO:0000256" key="8">
    <source>
        <dbReference type="SAM" id="Phobius"/>
    </source>
</evidence>
<name>A0A7Y6F4W1_9ACTN</name>
<keyword evidence="11" id="KW-1185">Reference proteome</keyword>
<feature type="transmembrane region" description="Helical" evidence="8">
    <location>
        <begin position="540"/>
        <end position="561"/>
    </location>
</feature>
<gene>
    <name evidence="10" type="ORF">G6W59_27035</name>
</gene>